<reference evidence="7 8" key="1">
    <citation type="submission" date="2019-09" db="EMBL/GenBank/DDBJ databases">
        <title>Genomes of Cryomorphaceae.</title>
        <authorList>
            <person name="Bowman J.P."/>
        </authorList>
    </citation>
    <scope>NUCLEOTIDE SEQUENCE [LARGE SCALE GENOMIC DNA]</scope>
    <source>
        <strain evidence="7 8">KCTC 52047</strain>
    </source>
</reference>
<keyword evidence="6" id="KW-0732">Signal</keyword>
<proteinExistence type="inferred from homology"/>
<dbReference type="GO" id="GO:0070005">
    <property type="term" value="F:cysteine-type aminopeptidase activity"/>
    <property type="evidence" value="ECO:0007669"/>
    <property type="project" value="InterPro"/>
</dbReference>
<dbReference type="InterPro" id="IPR038765">
    <property type="entry name" value="Papain-like_cys_pep_sf"/>
</dbReference>
<dbReference type="RefSeq" id="WP_151167518.1">
    <property type="nucleotide sequence ID" value="NZ_WACR01000005.1"/>
</dbReference>
<dbReference type="PANTHER" id="PTHR10363:SF2">
    <property type="entry name" value="BLEOMYCIN HYDROLASE"/>
    <property type="match status" value="1"/>
</dbReference>
<dbReference type="Pfam" id="PF03051">
    <property type="entry name" value="Peptidase_C1_2"/>
    <property type="match status" value="1"/>
</dbReference>
<comment type="similarity">
    <text evidence="4">Belongs to the peptidase C1 family.</text>
</comment>
<dbReference type="PIRSF" id="PIRSF005700">
    <property type="entry name" value="PepC"/>
    <property type="match status" value="1"/>
</dbReference>
<evidence type="ECO:0000256" key="1">
    <source>
        <dbReference type="ARBA" id="ARBA00022670"/>
    </source>
</evidence>
<comment type="caution">
    <text evidence="7">The sequence shown here is derived from an EMBL/GenBank/DDBJ whole genome shotgun (WGS) entry which is preliminary data.</text>
</comment>
<accession>A0A6N6M714</accession>
<dbReference type="EMBL" id="WACR01000005">
    <property type="protein sequence ID" value="KAB1064393.1"/>
    <property type="molecule type" value="Genomic_DNA"/>
</dbReference>
<evidence type="ECO:0000256" key="4">
    <source>
        <dbReference type="PIRNR" id="PIRNR005700"/>
    </source>
</evidence>
<dbReference type="GO" id="GO:0043418">
    <property type="term" value="P:homocysteine catabolic process"/>
    <property type="evidence" value="ECO:0007669"/>
    <property type="project" value="TreeGrafter"/>
</dbReference>
<keyword evidence="2 4" id="KW-0378">Hydrolase</keyword>
<dbReference type="GO" id="GO:0009636">
    <property type="term" value="P:response to toxic substance"/>
    <property type="evidence" value="ECO:0007669"/>
    <property type="project" value="TreeGrafter"/>
</dbReference>
<sequence>MKLKSFLVGALLLATGTTFAQDTVRNKEGGNYLFTIEHDIEATDIKNQYRSGTCWSFSTLSFFESELDRMGKGDYDLSEMFVVRNVYSDKAEKYVRMHGNLNFGPGGAFHDVTYVMKHYGMVPESVYSGLNYGTEKHIHGELDKVMKSMVDAVIKNPNGELSTAWHNAFNNALDSYLGQIPEEFEYNGETYTPQSYMDELGLNPDDYVELSSYTHHPFYEKFVLEVPDNWLGGEVYNVPMEDLINVMDNSLENGYGVAWAADVSEKGFSFRDGLAIVPENEDAIQKKGSDNENFSDAGAEKIGNQFMSPGDEKEITQEMRQKAFDNYETTDDHGMHITGVANDQNGTKYYLIKNSWGTGFTEMHDGYFFASEAYVKYKTMDIMVHKDAIPKKLRKKLGIK</sequence>
<protein>
    <recommendedName>
        <fullName evidence="4">Aminopeptidase</fullName>
    </recommendedName>
</protein>
<evidence type="ECO:0000313" key="7">
    <source>
        <dbReference type="EMBL" id="KAB1064393.1"/>
    </source>
</evidence>
<dbReference type="PANTHER" id="PTHR10363">
    <property type="entry name" value="BLEOMYCIN HYDROLASE"/>
    <property type="match status" value="1"/>
</dbReference>
<feature type="active site" evidence="5">
    <location>
        <position position="354"/>
    </location>
</feature>
<dbReference type="OrthoDB" id="9814054at2"/>
<dbReference type="GO" id="GO:0005737">
    <property type="term" value="C:cytoplasm"/>
    <property type="evidence" value="ECO:0007669"/>
    <property type="project" value="TreeGrafter"/>
</dbReference>
<evidence type="ECO:0000256" key="3">
    <source>
        <dbReference type="ARBA" id="ARBA00022807"/>
    </source>
</evidence>
<dbReference type="InterPro" id="IPR000169">
    <property type="entry name" value="Pept_cys_AS"/>
</dbReference>
<evidence type="ECO:0000313" key="8">
    <source>
        <dbReference type="Proteomes" id="UP000435357"/>
    </source>
</evidence>
<organism evidence="7 8">
    <name type="scientific">Salibacter halophilus</name>
    <dbReference type="NCBI Taxonomy" id="1803916"/>
    <lineage>
        <taxon>Bacteria</taxon>
        <taxon>Pseudomonadati</taxon>
        <taxon>Bacteroidota</taxon>
        <taxon>Flavobacteriia</taxon>
        <taxon>Flavobacteriales</taxon>
        <taxon>Salibacteraceae</taxon>
        <taxon>Salibacter</taxon>
    </lineage>
</organism>
<keyword evidence="8" id="KW-1185">Reference proteome</keyword>
<gene>
    <name evidence="7" type="ORF">F3059_06735</name>
</gene>
<feature type="chain" id="PRO_5026934108" description="Aminopeptidase" evidence="6">
    <location>
        <begin position="21"/>
        <end position="400"/>
    </location>
</feature>
<dbReference type="AlphaFoldDB" id="A0A6N6M714"/>
<keyword evidence="1 4" id="KW-0645">Protease</keyword>
<dbReference type="Proteomes" id="UP000435357">
    <property type="component" value="Unassembled WGS sequence"/>
</dbReference>
<evidence type="ECO:0000256" key="6">
    <source>
        <dbReference type="SAM" id="SignalP"/>
    </source>
</evidence>
<dbReference type="PROSITE" id="PS00139">
    <property type="entry name" value="THIOL_PROTEASE_CYS"/>
    <property type="match status" value="1"/>
</dbReference>
<keyword evidence="4 7" id="KW-0031">Aminopeptidase</keyword>
<dbReference type="SUPFAM" id="SSF54001">
    <property type="entry name" value="Cysteine proteinases"/>
    <property type="match status" value="1"/>
</dbReference>
<dbReference type="GO" id="GO:0006508">
    <property type="term" value="P:proteolysis"/>
    <property type="evidence" value="ECO:0007669"/>
    <property type="project" value="UniProtKB-KW"/>
</dbReference>
<keyword evidence="3 4" id="KW-0788">Thiol protease</keyword>
<evidence type="ECO:0000256" key="2">
    <source>
        <dbReference type="ARBA" id="ARBA00022801"/>
    </source>
</evidence>
<name>A0A6N6M714_9FLAO</name>
<dbReference type="InterPro" id="IPR004134">
    <property type="entry name" value="Peptidase_C1B"/>
</dbReference>
<dbReference type="Gene3D" id="3.90.70.10">
    <property type="entry name" value="Cysteine proteinases"/>
    <property type="match status" value="1"/>
</dbReference>
<feature type="active site" evidence="5">
    <location>
        <position position="54"/>
    </location>
</feature>
<feature type="active site" evidence="5">
    <location>
        <position position="333"/>
    </location>
</feature>
<evidence type="ECO:0000256" key="5">
    <source>
        <dbReference type="PIRSR" id="PIRSR005700-1"/>
    </source>
</evidence>
<feature type="signal peptide" evidence="6">
    <location>
        <begin position="1"/>
        <end position="20"/>
    </location>
</feature>